<dbReference type="AlphaFoldDB" id="A0AAN9QJG4"/>
<evidence type="ECO:0000313" key="1">
    <source>
        <dbReference type="EMBL" id="KAK7333618.1"/>
    </source>
</evidence>
<comment type="caution">
    <text evidence="1">The sequence shown here is derived from an EMBL/GenBank/DDBJ whole genome shotgun (WGS) entry which is preliminary data.</text>
</comment>
<keyword evidence="2" id="KW-1185">Reference proteome</keyword>
<protein>
    <submittedName>
        <fullName evidence="1">Uncharacterized protein</fullName>
    </submittedName>
</protein>
<name>A0AAN9QJG4_PHACN</name>
<proteinExistence type="predicted"/>
<dbReference type="Proteomes" id="UP001374584">
    <property type="component" value="Unassembled WGS sequence"/>
</dbReference>
<reference evidence="1 2" key="1">
    <citation type="submission" date="2024-01" db="EMBL/GenBank/DDBJ databases">
        <title>The genomes of 5 underutilized Papilionoideae crops provide insights into root nodulation and disease resistanc.</title>
        <authorList>
            <person name="Jiang F."/>
        </authorList>
    </citation>
    <scope>NUCLEOTIDE SEQUENCE [LARGE SCALE GENOMIC DNA]</scope>
    <source>
        <strain evidence="1">JINMINGXINNONG_FW02</strain>
        <tissue evidence="1">Leaves</tissue>
    </source>
</reference>
<dbReference type="EMBL" id="JAYMYR010000011">
    <property type="protein sequence ID" value="KAK7333618.1"/>
    <property type="molecule type" value="Genomic_DNA"/>
</dbReference>
<accession>A0AAN9QJG4</accession>
<organism evidence="1 2">
    <name type="scientific">Phaseolus coccineus</name>
    <name type="common">Scarlet runner bean</name>
    <name type="synonym">Phaseolus multiflorus</name>
    <dbReference type="NCBI Taxonomy" id="3886"/>
    <lineage>
        <taxon>Eukaryota</taxon>
        <taxon>Viridiplantae</taxon>
        <taxon>Streptophyta</taxon>
        <taxon>Embryophyta</taxon>
        <taxon>Tracheophyta</taxon>
        <taxon>Spermatophyta</taxon>
        <taxon>Magnoliopsida</taxon>
        <taxon>eudicotyledons</taxon>
        <taxon>Gunneridae</taxon>
        <taxon>Pentapetalae</taxon>
        <taxon>rosids</taxon>
        <taxon>fabids</taxon>
        <taxon>Fabales</taxon>
        <taxon>Fabaceae</taxon>
        <taxon>Papilionoideae</taxon>
        <taxon>50 kb inversion clade</taxon>
        <taxon>NPAAA clade</taxon>
        <taxon>indigoferoid/millettioid clade</taxon>
        <taxon>Phaseoleae</taxon>
        <taxon>Phaseolus</taxon>
    </lineage>
</organism>
<sequence>MGSGSSNYCIGDPKRVETSNMSIIIKDAENSLLMCRETIVLQPVEKNNLECIAEWLQPVEKNNLECIAEWLVSKAACIPDCAGLTLSGILLFFSSSVKALVAICLYG</sequence>
<gene>
    <name evidence="1" type="ORF">VNO80_30394</name>
</gene>
<evidence type="ECO:0000313" key="2">
    <source>
        <dbReference type="Proteomes" id="UP001374584"/>
    </source>
</evidence>